<dbReference type="PANTHER" id="PTHR45398">
    <property type="match status" value="1"/>
</dbReference>
<name>A0A1T4U857_9BACT</name>
<feature type="domain" description="Condensation" evidence="2">
    <location>
        <begin position="267"/>
        <end position="704"/>
    </location>
</feature>
<organism evidence="3 4">
    <name type="scientific">Chitinophaga eiseniae</name>
    <dbReference type="NCBI Taxonomy" id="634771"/>
    <lineage>
        <taxon>Bacteria</taxon>
        <taxon>Pseudomonadati</taxon>
        <taxon>Bacteroidota</taxon>
        <taxon>Chitinophagia</taxon>
        <taxon>Chitinophagales</taxon>
        <taxon>Chitinophagaceae</taxon>
        <taxon>Chitinophaga</taxon>
    </lineage>
</organism>
<evidence type="ECO:0000313" key="4">
    <source>
        <dbReference type="Proteomes" id="UP000190367"/>
    </source>
</evidence>
<feature type="domain" description="Condensation" evidence="2">
    <location>
        <begin position="21"/>
        <end position="252"/>
    </location>
</feature>
<reference evidence="4" key="1">
    <citation type="submission" date="2017-02" db="EMBL/GenBank/DDBJ databases">
        <authorList>
            <person name="Varghese N."/>
            <person name="Submissions S."/>
        </authorList>
    </citation>
    <scope>NUCLEOTIDE SEQUENCE [LARGE SCALE GENOMIC DNA]</scope>
    <source>
        <strain evidence="4">DSM 22224</strain>
    </source>
</reference>
<dbReference type="Gene3D" id="3.30.559.30">
    <property type="entry name" value="Nonribosomal peptide synthetase, condensation domain"/>
    <property type="match status" value="2"/>
</dbReference>
<dbReference type="InterPro" id="IPR023213">
    <property type="entry name" value="CAT-like_dom_sf"/>
</dbReference>
<dbReference type="AlphaFoldDB" id="A0A1T4U857"/>
<evidence type="ECO:0000313" key="3">
    <source>
        <dbReference type="EMBL" id="SKA48809.1"/>
    </source>
</evidence>
<dbReference type="Gene3D" id="3.30.559.10">
    <property type="entry name" value="Chloramphenicol acetyltransferase-like domain"/>
    <property type="match status" value="1"/>
</dbReference>
<proteinExistence type="predicted"/>
<feature type="domain" description="AMP-dependent synthetase/ligase" evidence="1">
    <location>
        <begin position="725"/>
        <end position="825"/>
    </location>
</feature>
<dbReference type="PANTHER" id="PTHR45398:SF1">
    <property type="entry name" value="ENZYME, PUTATIVE (JCVI)-RELATED"/>
    <property type="match status" value="1"/>
</dbReference>
<dbReference type="Pfam" id="PF00501">
    <property type="entry name" value="AMP-binding"/>
    <property type="match status" value="1"/>
</dbReference>
<dbReference type="InterPro" id="IPR000873">
    <property type="entry name" value="AMP-dep_synth/lig_dom"/>
</dbReference>
<sequence>MMKQQSTLDLSALDINSNIAAKNYWRNRLSDFQFVNYFKRRELPVAALTAGMDSCAITADQAVKQAFNELAGSAAAKHIVLMAAIGALMSKYTSSADIMVFTPTYKNEDNRVGGDDIIPFRMHAAETLTFAELVAAVKDNLVRDLGYSNYPVERILGKAKTALPWSSCIGMMVDEIQSDAAFGELPVGLLFRFDTSEGGLSLNISYNGTLYLPAFVNTIASRFFNLLGKLLANRRVPLKSVALLTPDEKEKLFGEIVHCAQHSPLAASYHQERMWFIDYFEAGDLYEGGPVYHNIPLILDLEGTPDVPLLAQSVQTLLDRYAILRTVIENADDRITQREITVSGFQFRYAAIDSDQDVEAVTSEEINTPMKLDSLLVRGLLINKGEKRFRMVLVFHHAIADRYSVKLLARQLLDNYYAGGNAVPAVPVVPYHHFSTWQRERFEDLEFHLFPFWDQLLSGGRLKALELPTDRPRAKIHIYKAAVADIAWPQRITEKLLEYQAATGQNVGLILMAAFKVLLYRYARHEEIVIGASADNRNVETLKGMIGPVANLVVIRSFVREDQSFKNYLDTLSAIYDSCMAHSEMPFDKLVADLAPEKDMARTALFDVLFQYEETTNDLPSTAALLVTEQETNLGYGKYDLNLLLQLRDNRLAGKLVFNEEYLDSATVADFLHNFYELAYNLISSPDERLSSIPLLSAEAASSLLLSLDHSQVGYPSEATVHRLFERQAALHPGRTALAFNGDTMSYAALHAASDRVAAYLRNEGVKPGVIVGLLLERGMEVVVGMLGILKAGGAYLPLDVEYPASRKSYMISDSGMPFLLTARNVTDAGDYG</sequence>
<dbReference type="STRING" id="634771.SAMN04488128_1191"/>
<gene>
    <name evidence="3" type="ORF">SAMN04488128_1191</name>
</gene>
<keyword evidence="4" id="KW-1185">Reference proteome</keyword>
<dbReference type="SUPFAM" id="SSF56801">
    <property type="entry name" value="Acetyl-CoA synthetase-like"/>
    <property type="match status" value="1"/>
</dbReference>
<dbReference type="Pfam" id="PF00668">
    <property type="entry name" value="Condensation"/>
    <property type="match status" value="2"/>
</dbReference>
<accession>A0A1T4U857</accession>
<dbReference type="SUPFAM" id="SSF52777">
    <property type="entry name" value="CoA-dependent acyltransferases"/>
    <property type="match status" value="3"/>
</dbReference>
<dbReference type="EMBL" id="FUWZ01000019">
    <property type="protein sequence ID" value="SKA48809.1"/>
    <property type="molecule type" value="Genomic_DNA"/>
</dbReference>
<dbReference type="InterPro" id="IPR001242">
    <property type="entry name" value="Condensation_dom"/>
</dbReference>
<dbReference type="Proteomes" id="UP000190367">
    <property type="component" value="Unassembled WGS sequence"/>
</dbReference>
<dbReference type="OrthoDB" id="9803968at2"/>
<evidence type="ECO:0000259" key="1">
    <source>
        <dbReference type="Pfam" id="PF00501"/>
    </source>
</evidence>
<protein>
    <submittedName>
        <fullName evidence="3">Condensation domain-containing protein</fullName>
    </submittedName>
</protein>
<evidence type="ECO:0000259" key="2">
    <source>
        <dbReference type="Pfam" id="PF00668"/>
    </source>
</evidence>
<dbReference type="GO" id="GO:0003824">
    <property type="term" value="F:catalytic activity"/>
    <property type="evidence" value="ECO:0007669"/>
    <property type="project" value="InterPro"/>
</dbReference>
<dbReference type="RefSeq" id="WP_143313378.1">
    <property type="nucleotide sequence ID" value="NZ_FUWZ01000019.1"/>
</dbReference>
<dbReference type="InterPro" id="IPR042099">
    <property type="entry name" value="ANL_N_sf"/>
</dbReference>
<dbReference type="Gene3D" id="3.40.50.12780">
    <property type="entry name" value="N-terminal domain of ligase-like"/>
    <property type="match status" value="1"/>
</dbReference>
<feature type="non-terminal residue" evidence="3">
    <location>
        <position position="833"/>
    </location>
</feature>